<reference evidence="1" key="1">
    <citation type="submission" date="2023-03" db="EMBL/GenBank/DDBJ databases">
        <title>Massive genome expansion in bonnet fungi (Mycena s.s.) driven by repeated elements and novel gene families across ecological guilds.</title>
        <authorList>
            <consortium name="Lawrence Berkeley National Laboratory"/>
            <person name="Harder C.B."/>
            <person name="Miyauchi S."/>
            <person name="Viragh M."/>
            <person name="Kuo A."/>
            <person name="Thoen E."/>
            <person name="Andreopoulos B."/>
            <person name="Lu D."/>
            <person name="Skrede I."/>
            <person name="Drula E."/>
            <person name="Henrissat B."/>
            <person name="Morin E."/>
            <person name="Kohler A."/>
            <person name="Barry K."/>
            <person name="LaButti K."/>
            <person name="Morin E."/>
            <person name="Salamov A."/>
            <person name="Lipzen A."/>
            <person name="Mereny Z."/>
            <person name="Hegedus B."/>
            <person name="Baldrian P."/>
            <person name="Stursova M."/>
            <person name="Weitz H."/>
            <person name="Taylor A."/>
            <person name="Grigoriev I.V."/>
            <person name="Nagy L.G."/>
            <person name="Martin F."/>
            <person name="Kauserud H."/>
        </authorList>
    </citation>
    <scope>NUCLEOTIDE SEQUENCE</scope>
    <source>
        <strain evidence="1">9144</strain>
    </source>
</reference>
<evidence type="ECO:0000313" key="1">
    <source>
        <dbReference type="EMBL" id="KAJ7219367.1"/>
    </source>
</evidence>
<comment type="caution">
    <text evidence="1">The sequence shown here is derived from an EMBL/GenBank/DDBJ whole genome shotgun (WGS) entry which is preliminary data.</text>
</comment>
<organism evidence="1 2">
    <name type="scientific">Mycena pura</name>
    <dbReference type="NCBI Taxonomy" id="153505"/>
    <lineage>
        <taxon>Eukaryota</taxon>
        <taxon>Fungi</taxon>
        <taxon>Dikarya</taxon>
        <taxon>Basidiomycota</taxon>
        <taxon>Agaricomycotina</taxon>
        <taxon>Agaricomycetes</taxon>
        <taxon>Agaricomycetidae</taxon>
        <taxon>Agaricales</taxon>
        <taxon>Marasmiineae</taxon>
        <taxon>Mycenaceae</taxon>
        <taxon>Mycena</taxon>
    </lineage>
</organism>
<proteinExistence type="predicted"/>
<evidence type="ECO:0000313" key="2">
    <source>
        <dbReference type="Proteomes" id="UP001219525"/>
    </source>
</evidence>
<gene>
    <name evidence="1" type="ORF">GGX14DRAFT_560455</name>
</gene>
<name>A0AAD6VPX0_9AGAR</name>
<dbReference type="AlphaFoldDB" id="A0AAD6VPX0"/>
<protein>
    <submittedName>
        <fullName evidence="1">Uncharacterized protein</fullName>
    </submittedName>
</protein>
<sequence length="329" mass="36401">MSQNVTIDDRDSILHYSGGWFREGTFNATSVGETGTLASSDITSGVNVTFVFPSPATEFFYYGMQVDISLNAIPLTYIALQRCCGGLYLICVDCDPNNRQFETINAVNPTDNGQNPPVVLFSRKFDVPATHEVILMNSPDSAFGGKSQITLDRFVLTVPDSSLSARLGLPSAMLMNLSSSEWGRGAVSDSSDLLVDYRQLTVGILFFINTRLLGSHARWHFGWTGYSVRIDGNMVVGATTTTIPPAPRLSQSGGGLWFSEPESEPLAQYRRNGIWQLFRPLLSPSRAGKQMRDAYGTTIQKPTSPLWIRFHQTMDRSSILLYAHHHHSH</sequence>
<dbReference type="Proteomes" id="UP001219525">
    <property type="component" value="Unassembled WGS sequence"/>
</dbReference>
<accession>A0AAD6VPX0</accession>
<keyword evidence="2" id="KW-1185">Reference proteome</keyword>
<dbReference type="EMBL" id="JARJCW010000011">
    <property type="protein sequence ID" value="KAJ7219367.1"/>
    <property type="molecule type" value="Genomic_DNA"/>
</dbReference>